<protein>
    <submittedName>
        <fullName evidence="2">TonB-dependent receptor</fullName>
    </submittedName>
</protein>
<sequence length="1050" mass="113912">MRSRLNILFQIVLLSGLLLTFGFPAFAQVTSIGREFYLGFMENNRTFTPIQRLDEASIIISAEEDANGVIQYVGNSIPFSIEAGEQFVYRFPEGEMDIIHRSSRQIENKGVYISSDGNISVHAFNFRARSADGTVVLPLPSLGKDYFVTAHHENFNPGVDPGSNVNYESTLLVVAVEDDTRVEITLAAQSVDPVPIPPGSTISVVLDVGESYQVKAVGDLTGSRVRVVNSSGDDCKNVAVFGGNKMTSVAQDCDGSTGDHLFQQTYPIFAWGKEYVHIPLAGRTSGEMVKILASENNTRVFVNGQQRATLNSGRHVSFSFERDELANISADKPISVTTFAKSYFCNIQSGIGASDGDPTMITLSPNNQLIKSTVFSALQVEGIVTHFVNILSKTESVGQTILDGQNIGGAFQPVPGNPAFSYARVQVAEGSHTMSNPEGIIGYVYGSGFIESYGYSAGASINNLNFETEVEYDFEVDGDKVACLGEEGSWTVIPKDDKFVLFEWFFENEENPKEGATVNHVFDEPGTYQIRIVAMTGDRSCDQMEEASFEVTVVESKGELEGPNNVCPNIDEATYSFEKPENTQSVLWEVIGGEVVSENDFSISVLWGEYDPEAKVIAIPLTNEGCEGEAQVIDVFINDSIVPGKPRGIAAVCFVDGVSQVYTVRDKIPGRLYQWYVTGGTILSDSNSDEVEVEWPGPGSTGEIWYEEVSEFNPTCGGESERLRITVNPPLQASVGEISEFICAGTSAGRIELEVSGGSGAYSFLWSHDEGLNSASINNLSAGLYSVIVRDAGGCEILLEDMLIEDAEPMELIDEVQETNAVCFDSEDGQATFSISGGVAPFTVDWSDALILERDFQLFGLERGVYQIAVQDANGCDLTIAFEIDSPEPLETEFILENVACPGSASGSLLAISKGGVGPYAYVWEFDGSTGPRLSEVPGGNYVLRVSDSNGCEASFIGQIEESSPLLRMPTGYDPQDGLYEGVSNCNVTFTLMVYSKWGELLFVGNTGWDGTIKGVEAPMGTYSYMVEYSYTIDGTPKTERKTGVFTLIR</sequence>
<dbReference type="Pfam" id="PF17517">
    <property type="entry name" value="IgGFc_binding"/>
    <property type="match status" value="1"/>
</dbReference>
<dbReference type="eggNOG" id="COG3291">
    <property type="taxonomic scope" value="Bacteria"/>
</dbReference>
<dbReference type="Proteomes" id="UP000006073">
    <property type="component" value="Unassembled WGS sequence"/>
</dbReference>
<gene>
    <name evidence="2" type="ORF">A33Q_1690</name>
</gene>
<evidence type="ECO:0000313" key="3">
    <source>
        <dbReference type="Proteomes" id="UP000006073"/>
    </source>
</evidence>
<proteinExistence type="predicted"/>
<evidence type="ECO:0000259" key="1">
    <source>
        <dbReference type="PROSITE" id="PS50093"/>
    </source>
</evidence>
<dbReference type="RefSeq" id="WP_016254899.1">
    <property type="nucleotide sequence ID" value="NZ_ALWO02000028.1"/>
</dbReference>
<dbReference type="InterPro" id="IPR025667">
    <property type="entry name" value="SprB_repeat"/>
</dbReference>
<evidence type="ECO:0000313" key="2">
    <source>
        <dbReference type="EMBL" id="EOZ97717.1"/>
    </source>
</evidence>
<dbReference type="PROSITE" id="PS50093">
    <property type="entry name" value="PKD"/>
    <property type="match status" value="1"/>
</dbReference>
<dbReference type="STRING" id="1189612.A33Q_1690"/>
<dbReference type="InterPro" id="IPR000601">
    <property type="entry name" value="PKD_dom"/>
</dbReference>
<feature type="domain" description="PKD" evidence="1">
    <location>
        <begin position="500"/>
        <end position="534"/>
    </location>
</feature>
<keyword evidence="2" id="KW-0675">Receptor</keyword>
<comment type="caution">
    <text evidence="2">The sequence shown here is derived from an EMBL/GenBank/DDBJ whole genome shotgun (WGS) entry which is preliminary data.</text>
</comment>
<dbReference type="InterPro" id="IPR035234">
    <property type="entry name" value="IgGFc-bd_N"/>
</dbReference>
<name>S2DF26_INDAL</name>
<dbReference type="OrthoDB" id="7794186at2"/>
<dbReference type="PANTHER" id="PTHR46534:SF1">
    <property type="entry name" value="IGGFC-BINDING PROTEIN N-TERMINAL DOMAIN-CONTAINING PROTEIN"/>
    <property type="match status" value="1"/>
</dbReference>
<dbReference type="EMBL" id="ALWO02000028">
    <property type="protein sequence ID" value="EOZ97717.1"/>
    <property type="molecule type" value="Genomic_DNA"/>
</dbReference>
<dbReference type="eggNOG" id="COG3209">
    <property type="taxonomic scope" value="Bacteria"/>
</dbReference>
<dbReference type="PANTHER" id="PTHR46534">
    <property type="entry name" value="IGGFC_BINDING DOMAIN-CONTAINING PROTEIN"/>
    <property type="match status" value="1"/>
</dbReference>
<organism evidence="2 3">
    <name type="scientific">Indibacter alkaliphilus (strain CCUG 57479 / KCTC 22604 / LW1)</name>
    <dbReference type="NCBI Taxonomy" id="1189612"/>
    <lineage>
        <taxon>Bacteria</taxon>
        <taxon>Pseudomonadati</taxon>
        <taxon>Bacteroidota</taxon>
        <taxon>Cytophagia</taxon>
        <taxon>Cytophagales</taxon>
        <taxon>Cyclobacteriaceae</taxon>
    </lineage>
</organism>
<keyword evidence="3" id="KW-1185">Reference proteome</keyword>
<dbReference type="AlphaFoldDB" id="S2DF26"/>
<dbReference type="Pfam" id="PF13573">
    <property type="entry name" value="SprB"/>
    <property type="match status" value="3"/>
</dbReference>
<reference evidence="2 3" key="1">
    <citation type="journal article" date="2013" name="Genome Announc.">
        <title>Draft Genome Sequence of Indibacter alkaliphilus Strain LW1T, Isolated from Lonar Lake, a Haloalkaline Lake in the Buldana District of Maharashtra, India.</title>
        <authorList>
            <person name="Singh A."/>
            <person name="Kumar Jangir P."/>
            <person name="Sharma R."/>
            <person name="Singh A."/>
            <person name="Kumar Pinnaka A."/>
            <person name="Shivaji S."/>
        </authorList>
    </citation>
    <scope>NUCLEOTIDE SEQUENCE [LARGE SCALE GENOMIC DNA]</scope>
    <source>
        <strain evidence="3">CCUG 57479 / KCTC 22604 / LW1</strain>
    </source>
</reference>
<accession>S2DF26</accession>